<keyword evidence="3" id="KW-1185">Reference proteome</keyword>
<dbReference type="InterPro" id="IPR044517">
    <property type="entry name" value="PHOX1-4"/>
</dbReference>
<comment type="caution">
    <text evidence="2">The sequence shown here is derived from an EMBL/GenBank/DDBJ whole genome shotgun (WGS) entry which is preliminary data.</text>
</comment>
<organism evidence="2 3">
    <name type="scientific">Artemisia annua</name>
    <name type="common">Sweet wormwood</name>
    <dbReference type="NCBI Taxonomy" id="35608"/>
    <lineage>
        <taxon>Eukaryota</taxon>
        <taxon>Viridiplantae</taxon>
        <taxon>Streptophyta</taxon>
        <taxon>Embryophyta</taxon>
        <taxon>Tracheophyta</taxon>
        <taxon>Spermatophyta</taxon>
        <taxon>Magnoliopsida</taxon>
        <taxon>eudicotyledons</taxon>
        <taxon>Gunneridae</taxon>
        <taxon>Pentapetalae</taxon>
        <taxon>asterids</taxon>
        <taxon>campanulids</taxon>
        <taxon>Asterales</taxon>
        <taxon>Asteraceae</taxon>
        <taxon>Asteroideae</taxon>
        <taxon>Anthemideae</taxon>
        <taxon>Artemisiinae</taxon>
        <taxon>Artemisia</taxon>
    </lineage>
</organism>
<dbReference type="PANTHER" id="PTHR46183:SF4">
    <property type="entry name" value="PROTEIN PHOX4"/>
    <property type="match status" value="1"/>
</dbReference>
<evidence type="ECO:0000313" key="3">
    <source>
        <dbReference type="Proteomes" id="UP000245207"/>
    </source>
</evidence>
<dbReference type="PANTHER" id="PTHR46183">
    <property type="entry name" value="PROTEIN CLMP1"/>
    <property type="match status" value="1"/>
</dbReference>
<gene>
    <name evidence="2" type="ORF">CTI12_AA030730</name>
</gene>
<proteinExistence type="predicted"/>
<dbReference type="STRING" id="35608.A0A2U1Q2I8"/>
<dbReference type="AlphaFoldDB" id="A0A2U1Q2I8"/>
<accession>A0A2U1Q2I8</accession>
<protein>
    <submittedName>
        <fullName evidence="2">Uncharacterized protein</fullName>
    </submittedName>
</protein>
<name>A0A2U1Q2I8_ARTAN</name>
<evidence type="ECO:0000256" key="1">
    <source>
        <dbReference type="SAM" id="SignalP"/>
    </source>
</evidence>
<reference evidence="2 3" key="1">
    <citation type="journal article" date="2018" name="Mol. Plant">
        <title>The genome of Artemisia annua provides insight into the evolution of Asteraceae family and artemisinin biosynthesis.</title>
        <authorList>
            <person name="Shen Q."/>
            <person name="Zhang L."/>
            <person name="Liao Z."/>
            <person name="Wang S."/>
            <person name="Yan T."/>
            <person name="Shi P."/>
            <person name="Liu M."/>
            <person name="Fu X."/>
            <person name="Pan Q."/>
            <person name="Wang Y."/>
            <person name="Lv Z."/>
            <person name="Lu X."/>
            <person name="Zhang F."/>
            <person name="Jiang W."/>
            <person name="Ma Y."/>
            <person name="Chen M."/>
            <person name="Hao X."/>
            <person name="Li L."/>
            <person name="Tang Y."/>
            <person name="Lv G."/>
            <person name="Zhou Y."/>
            <person name="Sun X."/>
            <person name="Brodelius P.E."/>
            <person name="Rose J.K.C."/>
            <person name="Tang K."/>
        </authorList>
    </citation>
    <scope>NUCLEOTIDE SEQUENCE [LARGE SCALE GENOMIC DNA]</scope>
    <source>
        <strain evidence="3">cv. Huhao1</strain>
        <tissue evidence="2">Leaf</tissue>
    </source>
</reference>
<dbReference type="Proteomes" id="UP000245207">
    <property type="component" value="Unassembled WGS sequence"/>
</dbReference>
<sequence>MALAIAMALAAEPAMVVANTTAELARLATMFIFEWAQMEYVTEQEISEKQTMALAIAMALAAEPAMVVANTTAELARLAAMFIFERAQMEYVKFGRRYEESLKVKPDFYEGYLALRLQQFEQAKLSWYYAIGKELYTNSGTLR</sequence>
<evidence type="ECO:0000313" key="2">
    <source>
        <dbReference type="EMBL" id="PWA92185.1"/>
    </source>
</evidence>
<keyword evidence="1" id="KW-0732">Signal</keyword>
<dbReference type="OrthoDB" id="1935770at2759"/>
<feature type="signal peptide" evidence="1">
    <location>
        <begin position="1"/>
        <end position="18"/>
    </location>
</feature>
<feature type="chain" id="PRO_5015663708" evidence="1">
    <location>
        <begin position="19"/>
        <end position="143"/>
    </location>
</feature>
<dbReference type="EMBL" id="PKPP01000485">
    <property type="protein sequence ID" value="PWA92185.1"/>
    <property type="molecule type" value="Genomic_DNA"/>
</dbReference>